<evidence type="ECO:0000313" key="1">
    <source>
        <dbReference type="EMBL" id="KAL0941871.1"/>
    </source>
</evidence>
<gene>
    <name evidence="1" type="ORF">CTRU02_204634</name>
</gene>
<accession>A0ACC3ZCN3</accession>
<dbReference type="EMBL" id="VUJX02000002">
    <property type="protein sequence ID" value="KAL0941871.1"/>
    <property type="molecule type" value="Genomic_DNA"/>
</dbReference>
<keyword evidence="2" id="KW-1185">Reference proteome</keyword>
<organism evidence="1 2">
    <name type="scientific">Colletotrichum truncatum</name>
    <name type="common">Anthracnose fungus</name>
    <name type="synonym">Colletotrichum capsici</name>
    <dbReference type="NCBI Taxonomy" id="5467"/>
    <lineage>
        <taxon>Eukaryota</taxon>
        <taxon>Fungi</taxon>
        <taxon>Dikarya</taxon>
        <taxon>Ascomycota</taxon>
        <taxon>Pezizomycotina</taxon>
        <taxon>Sordariomycetes</taxon>
        <taxon>Hypocreomycetidae</taxon>
        <taxon>Glomerellales</taxon>
        <taxon>Glomerellaceae</taxon>
        <taxon>Colletotrichum</taxon>
        <taxon>Colletotrichum truncatum species complex</taxon>
    </lineage>
</organism>
<dbReference type="Proteomes" id="UP000805649">
    <property type="component" value="Unassembled WGS sequence"/>
</dbReference>
<evidence type="ECO:0000313" key="2">
    <source>
        <dbReference type="Proteomes" id="UP000805649"/>
    </source>
</evidence>
<reference evidence="1 2" key="1">
    <citation type="journal article" date="2020" name="Phytopathology">
        <title>Genome Sequence Resources of Colletotrichum truncatum, C. plurivorum, C. musicola, and C. sojae: Four Species Pathogenic to Soybean (Glycine max).</title>
        <authorList>
            <person name="Rogerio F."/>
            <person name="Boufleur T.R."/>
            <person name="Ciampi-Guillardi M."/>
            <person name="Sukno S.A."/>
            <person name="Thon M.R."/>
            <person name="Massola Junior N.S."/>
            <person name="Baroncelli R."/>
        </authorList>
    </citation>
    <scope>NUCLEOTIDE SEQUENCE [LARGE SCALE GENOMIC DNA]</scope>
    <source>
        <strain evidence="1 2">CMES1059</strain>
    </source>
</reference>
<proteinExistence type="predicted"/>
<comment type="caution">
    <text evidence="1">The sequence shown here is derived from an EMBL/GenBank/DDBJ whole genome shotgun (WGS) entry which is preliminary data.</text>
</comment>
<name>A0ACC3ZCN3_COLTU</name>
<protein>
    <submittedName>
        <fullName evidence="1">Uncharacterized protein</fullName>
    </submittedName>
</protein>
<sequence>MIRWPRHWLSSGLSRRVFQRRCFHQSKPAPDGSVDIAIGSSGTITVDLHNVFRQSSSTPLVIYIPPVSPLAGTRPAVPGFLQPYPTAVINYRWSAPIPTSASHAEEEHDFTTPLQWPTPIHDILAGYTWIVENLRPDRNARRDLYIYSSHAGASLAASLALTESHHHERVAVRGLVAWNGIYNWTMFLPDHKVNKPLTARSRKLPPRPEEGSALHLLQSEMPDLFRKPVDLFDHFVSPSLFFQTAGMLVPPTFAQAAAVTSFLDQMTSIAPDQKPLDLMAAAATAFTAPRRSALIFPPRRSTLKLPATLFLHDSPPVPVTKRKTKKTVMTRNRRAGGHTFEAQTLELAGLMRRSLEKLEFKSRTEWDEDFDADAEAEKRVKVVDVGENKGMELGEEGQNVIRRWLEERFCS</sequence>